<feature type="chain" id="PRO_5003308061" evidence="6">
    <location>
        <begin position="32"/>
        <end position="300"/>
    </location>
</feature>
<feature type="signal peptide" evidence="6">
    <location>
        <begin position="1"/>
        <end position="31"/>
    </location>
</feature>
<evidence type="ECO:0000313" key="8">
    <source>
        <dbReference type="EMBL" id="AEA25734.1"/>
    </source>
</evidence>
<dbReference type="Gene3D" id="2.40.10.10">
    <property type="entry name" value="Trypsin-like serine proteases"/>
    <property type="match status" value="2"/>
</dbReference>
<dbReference type="KEGG" id="pdx:Psed_3562"/>
<dbReference type="GO" id="GO:0004252">
    <property type="term" value="F:serine-type endopeptidase activity"/>
    <property type="evidence" value="ECO:0007669"/>
    <property type="project" value="InterPro"/>
</dbReference>
<keyword evidence="6" id="KW-0732">Signal</keyword>
<dbReference type="PROSITE" id="PS00135">
    <property type="entry name" value="TRYPSIN_SER"/>
    <property type="match status" value="1"/>
</dbReference>
<dbReference type="InterPro" id="IPR009003">
    <property type="entry name" value="Peptidase_S1_PA"/>
</dbReference>
<evidence type="ECO:0000256" key="2">
    <source>
        <dbReference type="ARBA" id="ARBA00022670"/>
    </source>
</evidence>
<evidence type="ECO:0000256" key="4">
    <source>
        <dbReference type="ARBA" id="ARBA00022825"/>
    </source>
</evidence>
<evidence type="ECO:0000256" key="5">
    <source>
        <dbReference type="ARBA" id="ARBA00023157"/>
    </source>
</evidence>
<dbReference type="OrthoDB" id="8781117at2"/>
<reference evidence="8 9" key="1">
    <citation type="journal article" date="2011" name="J. Bacteriol.">
        <title>Genome sequence of the 1,4-dioxane-degrading Pseudonocardia dioxanivorans strain CB1190.</title>
        <authorList>
            <person name="Sales C.M."/>
            <person name="Mahendra S."/>
            <person name="Grostern A."/>
            <person name="Parales R.E."/>
            <person name="Goodwin L.A."/>
            <person name="Woyke T."/>
            <person name="Nolan M."/>
            <person name="Lapidus A."/>
            <person name="Chertkov O."/>
            <person name="Ovchinnikova G."/>
            <person name="Sczyrba A."/>
            <person name="Alvarez-Cohen L."/>
        </authorList>
    </citation>
    <scope>NUCLEOTIDE SEQUENCE [LARGE SCALE GENOMIC DNA]</scope>
    <source>
        <strain evidence="9">ATCC 55486 / DSM 44775 / JCM 13855 / CB1190</strain>
    </source>
</reference>
<keyword evidence="4" id="KW-0720">Serine protease</keyword>
<evidence type="ECO:0000313" key="9">
    <source>
        <dbReference type="Proteomes" id="UP000007809"/>
    </source>
</evidence>
<dbReference type="STRING" id="675635.Psed_3562"/>
<dbReference type="InterPro" id="IPR018114">
    <property type="entry name" value="TRYPSIN_HIS"/>
</dbReference>
<proteinExistence type="inferred from homology"/>
<dbReference type="HOGENOM" id="CLU_927092_0_0_11"/>
<gene>
    <name evidence="8" type="ordered locus">Psed_3562</name>
</gene>
<dbReference type="PROSITE" id="PS00134">
    <property type="entry name" value="TRYPSIN_HIS"/>
    <property type="match status" value="1"/>
</dbReference>
<dbReference type="PRINTS" id="PR00861">
    <property type="entry name" value="ALYTICPTASE"/>
</dbReference>
<dbReference type="SUPFAM" id="SSF50494">
    <property type="entry name" value="Trypsin-like serine proteases"/>
    <property type="match status" value="1"/>
</dbReference>
<dbReference type="eggNOG" id="COG3064">
    <property type="taxonomic scope" value="Bacteria"/>
</dbReference>
<evidence type="ECO:0000256" key="6">
    <source>
        <dbReference type="SAM" id="SignalP"/>
    </source>
</evidence>
<feature type="domain" description="Peptidase S1" evidence="7">
    <location>
        <begin position="138"/>
        <end position="288"/>
    </location>
</feature>
<dbReference type="EMBL" id="CP002593">
    <property type="protein sequence ID" value="AEA25734.1"/>
    <property type="molecule type" value="Genomic_DNA"/>
</dbReference>
<dbReference type="AlphaFoldDB" id="F4D078"/>
<evidence type="ECO:0000256" key="1">
    <source>
        <dbReference type="ARBA" id="ARBA00007664"/>
    </source>
</evidence>
<protein>
    <submittedName>
        <fullName evidence="8">Peptidase S1 and S6 chymotrypsin/Hap</fullName>
    </submittedName>
</protein>
<keyword evidence="3" id="KW-0378">Hydrolase</keyword>
<evidence type="ECO:0000256" key="3">
    <source>
        <dbReference type="ARBA" id="ARBA00022801"/>
    </source>
</evidence>
<evidence type="ECO:0000259" key="7">
    <source>
        <dbReference type="Pfam" id="PF00089"/>
    </source>
</evidence>
<dbReference type="GO" id="GO:0006508">
    <property type="term" value="P:proteolysis"/>
    <property type="evidence" value="ECO:0007669"/>
    <property type="project" value="UniProtKB-KW"/>
</dbReference>
<sequence length="300" mass="29367">MPSRLRRALCGVALVAATVTTALGMTVSAGAADAAPVTALLDPAAVMGLLDARAALGLPAEIADYGVDEQAHRVVVDLTGAGRTPAVDTLLSGIDPSVLQVHTGVPAPHHDAALEGGDTIVSGDLRCTAGFPATGGGRTWLLTAGHCTRGTGTWSVETADGELVPIGSGARTAAAGTDVGAVPVTAGGWHVRAAAGTVAVRGATEAGPGAAVCLYGSTSGKVCGTVIARNRTVNFDGTVQYGMTATTICSAEGDSGGPYVTPSGQAQGIHSGGGIGSGCTSYFTPVSVAVSAFGLRLSTS</sequence>
<keyword evidence="2" id="KW-0645">Protease</keyword>
<dbReference type="InterPro" id="IPR001316">
    <property type="entry name" value="Pept_S1A_streptogrisin"/>
</dbReference>
<keyword evidence="5" id="KW-1015">Disulfide bond</keyword>
<dbReference type="CDD" id="cd21112">
    <property type="entry name" value="alphaLP-like"/>
    <property type="match status" value="1"/>
</dbReference>
<accession>F4D078</accession>
<dbReference type="InterPro" id="IPR033116">
    <property type="entry name" value="TRYPSIN_SER"/>
</dbReference>
<name>F4D078_PSEUX</name>
<dbReference type="RefSeq" id="WP_013675653.1">
    <property type="nucleotide sequence ID" value="NC_015312.1"/>
</dbReference>
<keyword evidence="9" id="KW-1185">Reference proteome</keyword>
<dbReference type="Proteomes" id="UP000007809">
    <property type="component" value="Chromosome"/>
</dbReference>
<dbReference type="InterPro" id="IPR043504">
    <property type="entry name" value="Peptidase_S1_PA_chymotrypsin"/>
</dbReference>
<comment type="similarity">
    <text evidence="1">Belongs to the peptidase S1 family.</text>
</comment>
<dbReference type="InterPro" id="IPR001254">
    <property type="entry name" value="Trypsin_dom"/>
</dbReference>
<dbReference type="Pfam" id="PF00089">
    <property type="entry name" value="Trypsin"/>
    <property type="match status" value="1"/>
</dbReference>
<organism evidence="8 9">
    <name type="scientific">Pseudonocardia dioxanivorans (strain ATCC 55486 / DSM 44775 / JCM 13855 / CB1190)</name>
    <dbReference type="NCBI Taxonomy" id="675635"/>
    <lineage>
        <taxon>Bacteria</taxon>
        <taxon>Bacillati</taxon>
        <taxon>Actinomycetota</taxon>
        <taxon>Actinomycetes</taxon>
        <taxon>Pseudonocardiales</taxon>
        <taxon>Pseudonocardiaceae</taxon>
        <taxon>Pseudonocardia</taxon>
    </lineage>
</organism>